<proteinExistence type="predicted"/>
<evidence type="ECO:0000313" key="1">
    <source>
        <dbReference type="EMBL" id="MBA6068677.1"/>
    </source>
</evidence>
<reference evidence="1 2" key="1">
    <citation type="submission" date="2020-07" db="EMBL/GenBank/DDBJ databases">
        <title>Diversity of carbapenemase encoding genes among Pseudomonas putida group clinical isolates in a tertiary Brazilian hospital.</title>
        <authorList>
            <person name="Alberto-Lei F."/>
            <person name="Nodari C.S."/>
            <person name="Streling A.P."/>
            <person name="Paulino J.T."/>
            <person name="Bessa-Neto F.O."/>
            <person name="Cayo R."/>
            <person name="Gales A.C."/>
        </authorList>
    </citation>
    <scope>NUCLEOTIDE SEQUENCE [LARGE SCALE GENOMIC DNA]</scope>
    <source>
        <strain evidence="1 2">14802</strain>
    </source>
</reference>
<accession>A0A7W2Q1H0</accession>
<dbReference type="AlphaFoldDB" id="A0A7W2Q1H0"/>
<gene>
    <name evidence="1" type="ORF">H4C75_28470</name>
</gene>
<evidence type="ECO:0000313" key="2">
    <source>
        <dbReference type="Proteomes" id="UP000541770"/>
    </source>
</evidence>
<organism evidence="1 2">
    <name type="scientific">Pseudomonas mosselii</name>
    <dbReference type="NCBI Taxonomy" id="78327"/>
    <lineage>
        <taxon>Bacteria</taxon>
        <taxon>Pseudomonadati</taxon>
        <taxon>Pseudomonadota</taxon>
        <taxon>Gammaproteobacteria</taxon>
        <taxon>Pseudomonadales</taxon>
        <taxon>Pseudomonadaceae</taxon>
        <taxon>Pseudomonas</taxon>
    </lineage>
</organism>
<sequence length="155" mass="17155">MKYKVCGLAVLLTALIGAESVSSNEPNFGLVRIYDKEQERTCALAPIPGANEVYRFGSDKTCKQLPNDEAYYFKFDGLPSAVLVTFYDDPDCKFDTGNFVFQLRTLQNDVTTEPMKLSTVHAQPEGNIIAVGVRLERKSGSGQVDGKLSCVRIEY</sequence>
<dbReference type="RefSeq" id="WP_182325378.1">
    <property type="nucleotide sequence ID" value="NZ_JACGDE010000047.1"/>
</dbReference>
<protein>
    <submittedName>
        <fullName evidence="1">Uncharacterized protein</fullName>
    </submittedName>
</protein>
<dbReference type="Proteomes" id="UP000541770">
    <property type="component" value="Unassembled WGS sequence"/>
</dbReference>
<comment type="caution">
    <text evidence="1">The sequence shown here is derived from an EMBL/GenBank/DDBJ whole genome shotgun (WGS) entry which is preliminary data.</text>
</comment>
<name>A0A7W2Q1H0_9PSED</name>
<dbReference type="EMBL" id="JACGDE010000047">
    <property type="protein sequence ID" value="MBA6068677.1"/>
    <property type="molecule type" value="Genomic_DNA"/>
</dbReference>